<comment type="caution">
    <text evidence="3">The sequence shown here is derived from an EMBL/GenBank/DDBJ whole genome shotgun (WGS) entry which is preliminary data.</text>
</comment>
<name>A0A8T1VCL1_9STRA</name>
<keyword evidence="4" id="KW-1185">Reference proteome</keyword>
<dbReference type="InterPro" id="IPR004328">
    <property type="entry name" value="BRO1_dom"/>
</dbReference>
<dbReference type="PROSITE" id="PS51180">
    <property type="entry name" value="BRO1"/>
    <property type="match status" value="1"/>
</dbReference>
<dbReference type="InterPro" id="IPR038898">
    <property type="entry name" value="BROX"/>
</dbReference>
<dbReference type="PANTHER" id="PTHR23032">
    <property type="entry name" value="BRO1 DOMAIN-CONTAINING PROTEIN BROX"/>
    <property type="match status" value="1"/>
</dbReference>
<accession>A0A8T1VCL1</accession>
<dbReference type="Pfam" id="PF03097">
    <property type="entry name" value="BRO1"/>
    <property type="match status" value="1"/>
</dbReference>
<gene>
    <name evidence="3" type="ORF">PHYPSEUDO_009468</name>
</gene>
<dbReference type="OrthoDB" id="104504at2759"/>
<dbReference type="SMART" id="SM01041">
    <property type="entry name" value="BRO1"/>
    <property type="match status" value="1"/>
</dbReference>
<dbReference type="EMBL" id="JAGDFM010000394">
    <property type="protein sequence ID" value="KAG7378805.1"/>
    <property type="molecule type" value="Genomic_DNA"/>
</dbReference>
<proteinExistence type="predicted"/>
<evidence type="ECO:0000259" key="2">
    <source>
        <dbReference type="PROSITE" id="PS51180"/>
    </source>
</evidence>
<feature type="domain" description="BRO1" evidence="2">
    <location>
        <begin position="10"/>
        <end position="559"/>
    </location>
</feature>
<evidence type="ECO:0000313" key="3">
    <source>
        <dbReference type="EMBL" id="KAG7378805.1"/>
    </source>
</evidence>
<reference evidence="3" key="1">
    <citation type="submission" date="2021-02" db="EMBL/GenBank/DDBJ databases">
        <authorList>
            <person name="Palmer J.M."/>
        </authorList>
    </citation>
    <scope>NUCLEOTIDE SEQUENCE</scope>
    <source>
        <strain evidence="3">SCRP734</strain>
    </source>
</reference>
<evidence type="ECO:0000256" key="1">
    <source>
        <dbReference type="SAM" id="MobiDB-lite"/>
    </source>
</evidence>
<organism evidence="3 4">
    <name type="scientific">Phytophthora pseudosyringae</name>
    <dbReference type="NCBI Taxonomy" id="221518"/>
    <lineage>
        <taxon>Eukaryota</taxon>
        <taxon>Sar</taxon>
        <taxon>Stramenopiles</taxon>
        <taxon>Oomycota</taxon>
        <taxon>Peronosporomycetes</taxon>
        <taxon>Peronosporales</taxon>
        <taxon>Peronosporaceae</taxon>
        <taxon>Phytophthora</taxon>
    </lineage>
</organism>
<dbReference type="PANTHER" id="PTHR23032:SF13">
    <property type="entry name" value="BRO1 DOMAIN-CONTAINING PROTEIN BROX"/>
    <property type="match status" value="1"/>
</dbReference>
<evidence type="ECO:0000313" key="4">
    <source>
        <dbReference type="Proteomes" id="UP000694044"/>
    </source>
</evidence>
<dbReference type="Proteomes" id="UP000694044">
    <property type="component" value="Unassembled WGS sequence"/>
</dbReference>
<feature type="region of interest" description="Disordered" evidence="1">
    <location>
        <begin position="278"/>
        <end position="302"/>
    </location>
</feature>
<sequence length="559" mass="60004">MQQQRTYARPVLALRQCQSSVSRSLCQPQFAAELRPFGVSTKAGGVQRLGSDLRAARAALQLEGGSTSVFQAPDDISSYTRQLAQYLALVKGFTTESADSNADAARQAAVPATDATVGAALRQPLVEGDQGGQGGGPPSPAASDCSGCLNFCRWQDALTGQTVYARSARHEYAHVLLAGGILMMTEARDKVDAILAERLSELDETQLKLAYQLLLHAAGVLEACLESMSVAPRSVGAEFADLGAKAEAEADAQVSGDGTGVVPDDDMMAKWRDEQRQAQQVALPKAAPDTNETTSRSAKPAASTAAEDLAMLKRVPDLADGRFPQLLAWIALAEAQELVVLRGVTRDVVDYALMAKLSVDISARYKECQHIASTLLSYSTSITAERIRLYCAYKEPYYQAISTYFQGAACMLKEDARHCVQAAANFKKAAALFEGVVPLEKGYESRMAADKEEKERVALLASVFLRSQQVIGRDLDIVTHRNDSVYYEPIPEPEAPCNALSLVKPTALPAVATSDLWRDGEVANCLKPSPMIASGVAAENQQKQSSRPREGCCSSCIIS</sequence>
<dbReference type="AlphaFoldDB" id="A0A8T1VCL1"/>
<protein>
    <recommendedName>
        <fullName evidence="2">BRO1 domain-containing protein</fullName>
    </recommendedName>
</protein>